<feature type="signal peptide" evidence="3">
    <location>
        <begin position="1"/>
        <end position="24"/>
    </location>
</feature>
<evidence type="ECO:0000256" key="3">
    <source>
        <dbReference type="SAM" id="SignalP"/>
    </source>
</evidence>
<feature type="compositionally biased region" description="Low complexity" evidence="1">
    <location>
        <begin position="175"/>
        <end position="199"/>
    </location>
</feature>
<accession>A0A8T0ILJ9</accession>
<evidence type="ECO:0000313" key="5">
    <source>
        <dbReference type="Proteomes" id="UP000822688"/>
    </source>
</evidence>
<keyword evidence="2" id="KW-0472">Membrane</keyword>
<keyword evidence="2" id="KW-0812">Transmembrane</keyword>
<protein>
    <submittedName>
        <fullName evidence="4">Uncharacterized protein</fullName>
    </submittedName>
</protein>
<feature type="compositionally biased region" description="Low complexity" evidence="1">
    <location>
        <begin position="156"/>
        <end position="167"/>
    </location>
</feature>
<comment type="caution">
    <text evidence="4">The sequence shown here is derived from an EMBL/GenBank/DDBJ whole genome shotgun (WGS) entry which is preliminary data.</text>
</comment>
<proteinExistence type="predicted"/>
<feature type="transmembrane region" description="Helical" evidence="2">
    <location>
        <begin position="214"/>
        <end position="235"/>
    </location>
</feature>
<dbReference type="Proteomes" id="UP000822688">
    <property type="component" value="Chromosome 3"/>
</dbReference>
<evidence type="ECO:0000313" key="4">
    <source>
        <dbReference type="EMBL" id="KAG0583333.1"/>
    </source>
</evidence>
<feature type="region of interest" description="Disordered" evidence="1">
    <location>
        <begin position="156"/>
        <end position="199"/>
    </location>
</feature>
<name>A0A8T0ILJ9_CERPU</name>
<reference evidence="4" key="1">
    <citation type="submission" date="2020-06" db="EMBL/GenBank/DDBJ databases">
        <title>WGS assembly of Ceratodon purpureus strain R40.</title>
        <authorList>
            <person name="Carey S.B."/>
            <person name="Jenkins J."/>
            <person name="Shu S."/>
            <person name="Lovell J.T."/>
            <person name="Sreedasyam A."/>
            <person name="Maumus F."/>
            <person name="Tiley G.P."/>
            <person name="Fernandez-Pozo N."/>
            <person name="Barry K."/>
            <person name="Chen C."/>
            <person name="Wang M."/>
            <person name="Lipzen A."/>
            <person name="Daum C."/>
            <person name="Saski C.A."/>
            <person name="Payton A.C."/>
            <person name="Mcbreen J.C."/>
            <person name="Conrad R.E."/>
            <person name="Kollar L.M."/>
            <person name="Olsson S."/>
            <person name="Huttunen S."/>
            <person name="Landis J.B."/>
            <person name="Wickett N.J."/>
            <person name="Johnson M.G."/>
            <person name="Rensing S.A."/>
            <person name="Grimwood J."/>
            <person name="Schmutz J."/>
            <person name="Mcdaniel S.F."/>
        </authorList>
    </citation>
    <scope>NUCLEOTIDE SEQUENCE</scope>
    <source>
        <strain evidence="4">R40</strain>
    </source>
</reference>
<evidence type="ECO:0000256" key="2">
    <source>
        <dbReference type="SAM" id="Phobius"/>
    </source>
</evidence>
<gene>
    <name evidence="4" type="ORF">KC19_3G128000</name>
</gene>
<dbReference type="AlphaFoldDB" id="A0A8T0ILJ9"/>
<organism evidence="4 5">
    <name type="scientific">Ceratodon purpureus</name>
    <name type="common">Fire moss</name>
    <name type="synonym">Dicranum purpureum</name>
    <dbReference type="NCBI Taxonomy" id="3225"/>
    <lineage>
        <taxon>Eukaryota</taxon>
        <taxon>Viridiplantae</taxon>
        <taxon>Streptophyta</taxon>
        <taxon>Embryophyta</taxon>
        <taxon>Bryophyta</taxon>
        <taxon>Bryophytina</taxon>
        <taxon>Bryopsida</taxon>
        <taxon>Dicranidae</taxon>
        <taxon>Pseudoditrichales</taxon>
        <taxon>Ditrichaceae</taxon>
        <taxon>Ceratodon</taxon>
    </lineage>
</organism>
<sequence length="236" mass="24178">MASTGGAFFLLLVICSSCVFSVAASIDGRPRPANFPDQPTTTYDQTPALSDTNGLAVDCTWYGFANELYDPATTASCLAVLRLALTNATVNPPAQMKPYIYYTLKRLIDPTNNQSYCYQGCFNLDGTLAPTPGVGVAPSPVGMDAPPPVTFGVPPSSFSPVPSATPDASPPVDSPAPLGAAVPPVGDAPASGPSSGLGASPPAPPILIPNSGAFLQPATLFSFIVTFVAVFVYFAA</sequence>
<keyword evidence="5" id="KW-1185">Reference proteome</keyword>
<feature type="chain" id="PRO_5035769626" evidence="3">
    <location>
        <begin position="25"/>
        <end position="236"/>
    </location>
</feature>
<dbReference type="EMBL" id="CM026423">
    <property type="protein sequence ID" value="KAG0583333.1"/>
    <property type="molecule type" value="Genomic_DNA"/>
</dbReference>
<evidence type="ECO:0000256" key="1">
    <source>
        <dbReference type="SAM" id="MobiDB-lite"/>
    </source>
</evidence>
<keyword evidence="2" id="KW-1133">Transmembrane helix</keyword>
<keyword evidence="3" id="KW-0732">Signal</keyword>